<dbReference type="InterPro" id="IPR023187">
    <property type="entry name" value="Tscrpt_reg_MarR-type_CS"/>
</dbReference>
<evidence type="ECO:0000256" key="1">
    <source>
        <dbReference type="ARBA" id="ARBA00023015"/>
    </source>
</evidence>
<comment type="caution">
    <text evidence="5">The sequence shown here is derived from an EMBL/GenBank/DDBJ whole genome shotgun (WGS) entry which is preliminary data.</text>
</comment>
<dbReference type="PROSITE" id="PS01117">
    <property type="entry name" value="HTH_MARR_1"/>
    <property type="match status" value="1"/>
</dbReference>
<dbReference type="SMART" id="SM00347">
    <property type="entry name" value="HTH_MARR"/>
    <property type="match status" value="1"/>
</dbReference>
<name>A0A7M4DMT7_9MICO</name>
<dbReference type="PANTHER" id="PTHR42756">
    <property type="entry name" value="TRANSCRIPTIONAL REGULATOR, MARR"/>
    <property type="match status" value="1"/>
</dbReference>
<dbReference type="SUPFAM" id="SSF46785">
    <property type="entry name" value="Winged helix' DNA-binding domain"/>
    <property type="match status" value="1"/>
</dbReference>
<dbReference type="PANTHER" id="PTHR42756:SF1">
    <property type="entry name" value="TRANSCRIPTIONAL REPRESSOR OF EMRAB OPERON"/>
    <property type="match status" value="1"/>
</dbReference>
<organism evidence="5 6">
    <name type="scientific">Occultella aeris</name>
    <dbReference type="NCBI Taxonomy" id="2761496"/>
    <lineage>
        <taxon>Bacteria</taxon>
        <taxon>Bacillati</taxon>
        <taxon>Actinomycetota</taxon>
        <taxon>Actinomycetes</taxon>
        <taxon>Micrococcales</taxon>
        <taxon>Ruaniaceae</taxon>
        <taxon>Occultella</taxon>
    </lineage>
</organism>
<dbReference type="AlphaFoldDB" id="A0A7M4DMT7"/>
<dbReference type="RefSeq" id="WP_156742136.1">
    <property type="nucleotide sequence ID" value="NZ_CACRYJ010000050.1"/>
</dbReference>
<sequence length="168" mass="18316">MQDAVDVRLKQWSVVRPDLDVSAMGVIGRLSRLTRLLELSLQEVFDAHGLQPGEFDLLATLRRADPESTGLTAVALARAAMRTSGAITNRLDRLVAKDLVRRDVDEANRRAILVTLTPKGRTVLDAALADHVANEERLLAALEASEREQLASLLRTLLLAHGDEAPPA</sequence>
<evidence type="ECO:0000313" key="5">
    <source>
        <dbReference type="EMBL" id="VZO38732.1"/>
    </source>
</evidence>
<proteinExistence type="predicted"/>
<keyword evidence="3" id="KW-0804">Transcription</keyword>
<dbReference type="InterPro" id="IPR036390">
    <property type="entry name" value="WH_DNA-bd_sf"/>
</dbReference>
<keyword evidence="6" id="KW-1185">Reference proteome</keyword>
<dbReference type="GO" id="GO:0003677">
    <property type="term" value="F:DNA binding"/>
    <property type="evidence" value="ECO:0007669"/>
    <property type="project" value="UniProtKB-KW"/>
</dbReference>
<protein>
    <submittedName>
        <fullName evidence="5">HTH-type transcriptional regulator MhqR</fullName>
    </submittedName>
</protein>
<dbReference type="PRINTS" id="PR00598">
    <property type="entry name" value="HTHMARR"/>
</dbReference>
<dbReference type="InterPro" id="IPR036388">
    <property type="entry name" value="WH-like_DNA-bd_sf"/>
</dbReference>
<evidence type="ECO:0000256" key="3">
    <source>
        <dbReference type="ARBA" id="ARBA00023163"/>
    </source>
</evidence>
<evidence type="ECO:0000313" key="6">
    <source>
        <dbReference type="Proteomes" id="UP000419743"/>
    </source>
</evidence>
<dbReference type="EMBL" id="CACRYJ010000050">
    <property type="protein sequence ID" value="VZO38732.1"/>
    <property type="molecule type" value="Genomic_DNA"/>
</dbReference>
<dbReference type="PROSITE" id="PS50995">
    <property type="entry name" value="HTH_MARR_2"/>
    <property type="match status" value="1"/>
</dbReference>
<dbReference type="Gene3D" id="1.10.10.10">
    <property type="entry name" value="Winged helix-like DNA-binding domain superfamily/Winged helix DNA-binding domain"/>
    <property type="match status" value="1"/>
</dbReference>
<dbReference type="InterPro" id="IPR000835">
    <property type="entry name" value="HTH_MarR-typ"/>
</dbReference>
<evidence type="ECO:0000259" key="4">
    <source>
        <dbReference type="PROSITE" id="PS50995"/>
    </source>
</evidence>
<dbReference type="Pfam" id="PF12802">
    <property type="entry name" value="MarR_2"/>
    <property type="match status" value="1"/>
</dbReference>
<keyword evidence="1" id="KW-0805">Transcription regulation</keyword>
<reference evidence="5 6" key="1">
    <citation type="submission" date="2019-11" db="EMBL/GenBank/DDBJ databases">
        <authorList>
            <person name="Criscuolo A."/>
        </authorList>
    </citation>
    <scope>NUCLEOTIDE SEQUENCE [LARGE SCALE GENOMIC DNA]</scope>
    <source>
        <strain evidence="5">CIP111667</strain>
    </source>
</reference>
<keyword evidence="2" id="KW-0238">DNA-binding</keyword>
<accession>A0A7M4DMT7</accession>
<feature type="domain" description="HTH marR-type" evidence="4">
    <location>
        <begin position="23"/>
        <end position="159"/>
    </location>
</feature>
<evidence type="ECO:0000256" key="2">
    <source>
        <dbReference type="ARBA" id="ARBA00023125"/>
    </source>
</evidence>
<dbReference type="GO" id="GO:0003700">
    <property type="term" value="F:DNA-binding transcription factor activity"/>
    <property type="evidence" value="ECO:0007669"/>
    <property type="project" value="InterPro"/>
</dbReference>
<dbReference type="Proteomes" id="UP000419743">
    <property type="component" value="Unassembled WGS sequence"/>
</dbReference>
<gene>
    <name evidence="5" type="primary">mhqR_3</name>
    <name evidence="5" type="ORF">HALOF300_03464</name>
</gene>